<organism evidence="2">
    <name type="scientific">Yersinia pseudotuberculosis serotype O:3 (strain YPIII)</name>
    <dbReference type="NCBI Taxonomy" id="502800"/>
    <lineage>
        <taxon>Bacteria</taxon>
        <taxon>Pseudomonadati</taxon>
        <taxon>Pseudomonadota</taxon>
        <taxon>Gammaproteobacteria</taxon>
        <taxon>Enterobacterales</taxon>
        <taxon>Yersiniaceae</taxon>
        <taxon>Yersinia</taxon>
    </lineage>
</organism>
<evidence type="ECO:0000256" key="1">
    <source>
        <dbReference type="SAM" id="Phobius"/>
    </source>
</evidence>
<protein>
    <submittedName>
        <fullName evidence="2">Uncharacterized protein</fullName>
    </submittedName>
</protein>
<dbReference type="PATRIC" id="fig|502800.11.peg.3286"/>
<proteinExistence type="predicted"/>
<gene>
    <name evidence="2" type="ordered locus">YPK_2588</name>
</gene>
<reference evidence="2" key="1">
    <citation type="submission" date="2008-02" db="EMBL/GenBank/DDBJ databases">
        <title>Complete sequence of Yersinia pseudotuberculosis YPIII.</title>
        <authorList>
            <consortium name="US DOE Joint Genome Institute"/>
            <person name="Challacombe J.F."/>
            <person name="Bruce D."/>
            <person name="Detter J.C."/>
            <person name="Green L."/>
            <person name="Land M."/>
            <person name="Munk C."/>
            <person name="Lindler L.E."/>
            <person name="Nikolich M.P."/>
            <person name="Brettin T."/>
        </authorList>
    </citation>
    <scope>NUCLEOTIDE SEQUENCE</scope>
    <source>
        <strain evidence="2">YPIII</strain>
    </source>
</reference>
<keyword evidence="1" id="KW-0812">Transmembrane</keyword>
<accession>A0A0H3B3E4</accession>
<feature type="transmembrane region" description="Helical" evidence="1">
    <location>
        <begin position="7"/>
        <end position="25"/>
    </location>
</feature>
<name>A0A0H3B3E4_YERPY</name>
<dbReference type="AlphaFoldDB" id="A0A0H3B3E4"/>
<sequence>MKRIIMVVTIFIVLGIISITVFYFVKPSIFLYNNTNKIIYVYSSESTYGVEPNEKEVEEIIKMKPDVIDPGETLKLAPSILSLLKKNIRKDTGWRIGGRYSFNSVGGGGQAFMLTRASGVCSVLITINDNKSELEEIEKSYCYKKIKPFKDSYPNG</sequence>
<keyword evidence="1" id="KW-1133">Transmembrane helix</keyword>
<dbReference type="EMBL" id="CP000950">
    <property type="protein sequence ID" value="ACA68865.1"/>
    <property type="molecule type" value="Genomic_DNA"/>
</dbReference>
<keyword evidence="1" id="KW-0472">Membrane</keyword>
<dbReference type="KEGG" id="ypy:YPK_2588"/>
<evidence type="ECO:0000313" key="2">
    <source>
        <dbReference type="EMBL" id="ACA68865.1"/>
    </source>
</evidence>